<dbReference type="PANTHER" id="PTHR24126">
    <property type="entry name" value="ANKYRIN REPEAT, PH AND SEC7 DOMAIN CONTAINING PROTEIN SECG-RELATED"/>
    <property type="match status" value="1"/>
</dbReference>
<keyword evidence="1" id="KW-0677">Repeat</keyword>
<feature type="region of interest" description="Disordered" evidence="4">
    <location>
        <begin position="1"/>
        <end position="27"/>
    </location>
</feature>
<proteinExistence type="predicted"/>
<dbReference type="SUPFAM" id="SSF48403">
    <property type="entry name" value="Ankyrin repeat"/>
    <property type="match status" value="1"/>
</dbReference>
<sequence length="399" mass="45851">MMDARNLTANCSFSESSQPQPSPTHGVHEQRFQLLSQNFEERLKYYSENGYLKPCVEFLKDLHHGGHSLYLIMEDTQVETHHAFSIGVHYWYPECPEILMSMDKVGELGTKFMYSLFGNIMNHLAEIVKRNPKTIQAGTKVKQVLPFISNDSLVFDEITPEESKQHLGTANWFYINFADCFEFPCLKLHLGENEVYELLMSLPKIIMEQQLNSFLNQVYEQESNVVYLKHGPVSTIPDIQLASNSTFFDLFKDTMIVSESEFENKTVVSSLEELNRAAGACTLEKLKILIKDNPSFNIVNKKAFEYAMWNHKVDTMQYLLQQGLNVQGDGNERTLLMDAVQYGHEEAVQILLQAHAPLDDRDCENWTCLSIASRAVLHRDMDLAKRILNMLWESGAREM</sequence>
<dbReference type="Proteomes" id="UP000444721">
    <property type="component" value="Unassembled WGS sequence"/>
</dbReference>
<dbReference type="InterPro" id="IPR002110">
    <property type="entry name" value="Ankyrin_rpt"/>
</dbReference>
<evidence type="ECO:0000313" key="5">
    <source>
        <dbReference type="EMBL" id="KAF0983350.1"/>
    </source>
</evidence>
<dbReference type="Pfam" id="PF12796">
    <property type="entry name" value="Ank_2"/>
    <property type="match status" value="1"/>
</dbReference>
<organism evidence="5 6">
    <name type="scientific">Naegleria fowleri</name>
    <name type="common">Brain eating amoeba</name>
    <dbReference type="NCBI Taxonomy" id="5763"/>
    <lineage>
        <taxon>Eukaryota</taxon>
        <taxon>Discoba</taxon>
        <taxon>Heterolobosea</taxon>
        <taxon>Tetramitia</taxon>
        <taxon>Eutetramitia</taxon>
        <taxon>Vahlkampfiidae</taxon>
        <taxon>Naegleria</taxon>
    </lineage>
</organism>
<dbReference type="PROSITE" id="PS50088">
    <property type="entry name" value="ANK_REPEAT"/>
    <property type="match status" value="1"/>
</dbReference>
<dbReference type="InterPro" id="IPR036770">
    <property type="entry name" value="Ankyrin_rpt-contain_sf"/>
</dbReference>
<feature type="repeat" description="ANK" evidence="3">
    <location>
        <begin position="331"/>
        <end position="363"/>
    </location>
</feature>
<dbReference type="GeneID" id="68117630"/>
<dbReference type="AlphaFoldDB" id="A0A6A5CCL2"/>
<dbReference type="VEuPathDB" id="AmoebaDB:NfTy_012000"/>
<dbReference type="VEuPathDB" id="AmoebaDB:FDP41_010415"/>
<evidence type="ECO:0000256" key="3">
    <source>
        <dbReference type="PROSITE-ProRule" id="PRU00023"/>
    </source>
</evidence>
<dbReference type="OMA" id="ANWFYIN"/>
<name>A0A6A5CCL2_NAEFO</name>
<evidence type="ECO:0000313" key="6">
    <source>
        <dbReference type="Proteomes" id="UP000444721"/>
    </source>
</evidence>
<dbReference type="VEuPathDB" id="AmoebaDB:NF0067780"/>
<keyword evidence="6" id="KW-1185">Reference proteome</keyword>
<keyword evidence="2 3" id="KW-0040">ANK repeat</keyword>
<dbReference type="SMART" id="SM00248">
    <property type="entry name" value="ANK"/>
    <property type="match status" value="2"/>
</dbReference>
<dbReference type="EMBL" id="VFQX01000006">
    <property type="protein sequence ID" value="KAF0983350.1"/>
    <property type="molecule type" value="Genomic_DNA"/>
</dbReference>
<dbReference type="Gene3D" id="1.25.40.20">
    <property type="entry name" value="Ankyrin repeat-containing domain"/>
    <property type="match status" value="1"/>
</dbReference>
<dbReference type="RefSeq" id="XP_044568063.1">
    <property type="nucleotide sequence ID" value="XM_044700711.1"/>
</dbReference>
<dbReference type="PANTHER" id="PTHR24126:SF14">
    <property type="entry name" value="ANK_REP_REGION DOMAIN-CONTAINING PROTEIN"/>
    <property type="match status" value="1"/>
</dbReference>
<dbReference type="OrthoDB" id="4772757at2759"/>
<protein>
    <submittedName>
        <fullName evidence="5">Uncharacterized protein</fullName>
    </submittedName>
</protein>
<reference evidence="5 6" key="1">
    <citation type="journal article" date="2019" name="Sci. Rep.">
        <title>Nanopore sequencing improves the draft genome of the human pathogenic amoeba Naegleria fowleri.</title>
        <authorList>
            <person name="Liechti N."/>
            <person name="Schurch N."/>
            <person name="Bruggmann R."/>
            <person name="Wittwer M."/>
        </authorList>
    </citation>
    <scope>NUCLEOTIDE SEQUENCE [LARGE SCALE GENOMIC DNA]</scope>
    <source>
        <strain evidence="5 6">ATCC 30894</strain>
    </source>
</reference>
<gene>
    <name evidence="5" type="ORF">FDP41_010415</name>
</gene>
<evidence type="ECO:0000256" key="1">
    <source>
        <dbReference type="ARBA" id="ARBA00022737"/>
    </source>
</evidence>
<evidence type="ECO:0000256" key="2">
    <source>
        <dbReference type="ARBA" id="ARBA00023043"/>
    </source>
</evidence>
<evidence type="ECO:0000256" key="4">
    <source>
        <dbReference type="SAM" id="MobiDB-lite"/>
    </source>
</evidence>
<comment type="caution">
    <text evidence="5">The sequence shown here is derived from an EMBL/GenBank/DDBJ whole genome shotgun (WGS) entry which is preliminary data.</text>
</comment>
<accession>A0A6A5CCL2</accession>